<dbReference type="RefSeq" id="WP_181392857.1">
    <property type="nucleotide sequence ID" value="NZ_QGDS01000009.1"/>
</dbReference>
<evidence type="ECO:0000313" key="8">
    <source>
        <dbReference type="EMBL" id="SUQ14983.1"/>
    </source>
</evidence>
<dbReference type="PROSITE" id="PS00092">
    <property type="entry name" value="N6_MTASE"/>
    <property type="match status" value="1"/>
</dbReference>
<accession>A0A315ZUK2</accession>
<dbReference type="GO" id="GO:0032259">
    <property type="term" value="P:methylation"/>
    <property type="evidence" value="ECO:0007669"/>
    <property type="project" value="UniProtKB-KW"/>
</dbReference>
<keyword evidence="3 8" id="KW-0489">Methyltransferase</keyword>
<gene>
    <name evidence="8" type="ORF">SAMN05216529_10934</name>
</gene>
<dbReference type="PRINTS" id="PR00507">
    <property type="entry name" value="N12N6MTFRASE"/>
</dbReference>
<dbReference type="InterPro" id="IPR050953">
    <property type="entry name" value="N4_N6_ade-DNA_methylase"/>
</dbReference>
<evidence type="ECO:0000256" key="1">
    <source>
        <dbReference type="ARBA" id="ARBA00006594"/>
    </source>
</evidence>
<comment type="similarity">
    <text evidence="1">Belongs to the N(4)/N(6)-methyltransferase family.</text>
</comment>
<name>A0A315ZUK2_9FIRM</name>
<evidence type="ECO:0000259" key="7">
    <source>
        <dbReference type="Pfam" id="PF07669"/>
    </source>
</evidence>
<dbReference type="InterPro" id="IPR002052">
    <property type="entry name" value="DNA_methylase_N6_adenine_CS"/>
</dbReference>
<dbReference type="SUPFAM" id="SSF53335">
    <property type="entry name" value="S-adenosyl-L-methionine-dependent methyltransferases"/>
    <property type="match status" value="1"/>
</dbReference>
<keyword evidence="4" id="KW-0808">Transferase</keyword>
<keyword evidence="5" id="KW-0949">S-adenosyl-L-methionine</keyword>
<dbReference type="InterPro" id="IPR011639">
    <property type="entry name" value="MethylTrfase_TaqI-like_dom"/>
</dbReference>
<evidence type="ECO:0000256" key="5">
    <source>
        <dbReference type="ARBA" id="ARBA00022691"/>
    </source>
</evidence>
<evidence type="ECO:0000256" key="3">
    <source>
        <dbReference type="ARBA" id="ARBA00022603"/>
    </source>
</evidence>
<dbReference type="PANTHER" id="PTHR33841">
    <property type="entry name" value="DNA METHYLTRANSFERASE YEEA-RELATED"/>
    <property type="match status" value="1"/>
</dbReference>
<feature type="domain" description="Type II methyltransferase M.TaqI-like" evidence="7">
    <location>
        <begin position="229"/>
        <end position="311"/>
    </location>
</feature>
<dbReference type="InterPro" id="IPR029063">
    <property type="entry name" value="SAM-dependent_MTases_sf"/>
</dbReference>
<dbReference type="Gene3D" id="3.40.50.150">
    <property type="entry name" value="Vaccinia Virus protein VP39"/>
    <property type="match status" value="1"/>
</dbReference>
<evidence type="ECO:0000256" key="2">
    <source>
        <dbReference type="ARBA" id="ARBA00011900"/>
    </source>
</evidence>
<evidence type="ECO:0000256" key="4">
    <source>
        <dbReference type="ARBA" id="ARBA00022679"/>
    </source>
</evidence>
<dbReference type="Pfam" id="PF07669">
    <property type="entry name" value="Eco57I"/>
    <property type="match status" value="1"/>
</dbReference>
<dbReference type="Proteomes" id="UP000254051">
    <property type="component" value="Unassembled WGS sequence"/>
</dbReference>
<evidence type="ECO:0000256" key="6">
    <source>
        <dbReference type="ARBA" id="ARBA00047942"/>
    </source>
</evidence>
<sequence>MAEGMRDTYPQSVNWNEYKDTVEKMKKKFVFADESKAISFARTFCYRVVRYVWRNVDYRKKWDCRQLKFDEIELDFSSLCLAKEIAEYFTSLNIMEYAYLMGNLYTMLLPDSYRSDNGIYYTPPSLAERLLDILAAEGADWAKAEILDPACGGGAFLVTVASRVLGDYRIREMSAEEKLFHLDNHLAGVEFDKFAALLTQCLLDIIVYPESVIAGRRLKPLIKIRDTVRYALKEKRQFDVIVGNPPYGKVKLDNNIREKYARSLYGHANLYGLFIDASVRLMKPDGLLGFVTPTSFLGGKYFSNLRNFLSETVPPLDIDFLSMRNGVFDQVLQETCLVVFGSNPTQMMTASKINVETDLYNVDRIGSFKIEKGAGPWIIAREAAEAKIISGVKDIGTTIEDYGYKVSTGQLVWNRLKDQIFEKKKAGVKPIIWAEAITTAGKFDFNYTYRKEKKYVKITDKQKFLVCNKSAVLVQRTTAKEQKRRLQTCVLPQGFIDKWGGVVVENHVNIIHPMSEGPKVSLEAISLLLNSTSVDRIFRCLSGSVAVSASELHALPLPPVENLDELEEYVFHIRHNQFDVGTLEQIILRAYEIEE</sequence>
<dbReference type="GO" id="GO:0009007">
    <property type="term" value="F:site-specific DNA-methyltransferase (adenine-specific) activity"/>
    <property type="evidence" value="ECO:0007669"/>
    <property type="project" value="UniProtKB-EC"/>
</dbReference>
<evidence type="ECO:0000313" key="9">
    <source>
        <dbReference type="Proteomes" id="UP000254051"/>
    </source>
</evidence>
<protein>
    <recommendedName>
        <fullName evidence="2">site-specific DNA-methyltransferase (adenine-specific)</fullName>
        <ecNumber evidence="2">2.1.1.72</ecNumber>
    </recommendedName>
</protein>
<comment type="catalytic activity">
    <reaction evidence="6">
        <text>a 2'-deoxyadenosine in DNA + S-adenosyl-L-methionine = an N(6)-methyl-2'-deoxyadenosine in DNA + S-adenosyl-L-homocysteine + H(+)</text>
        <dbReference type="Rhea" id="RHEA:15197"/>
        <dbReference type="Rhea" id="RHEA-COMP:12418"/>
        <dbReference type="Rhea" id="RHEA-COMP:12419"/>
        <dbReference type="ChEBI" id="CHEBI:15378"/>
        <dbReference type="ChEBI" id="CHEBI:57856"/>
        <dbReference type="ChEBI" id="CHEBI:59789"/>
        <dbReference type="ChEBI" id="CHEBI:90615"/>
        <dbReference type="ChEBI" id="CHEBI:90616"/>
        <dbReference type="EC" id="2.1.1.72"/>
    </reaction>
</comment>
<dbReference type="GO" id="GO:0003676">
    <property type="term" value="F:nucleic acid binding"/>
    <property type="evidence" value="ECO:0007669"/>
    <property type="project" value="InterPro"/>
</dbReference>
<dbReference type="PANTHER" id="PTHR33841:SF5">
    <property type="entry name" value="DNA METHYLASE (MODIFICATION METHYLASE) (METHYLTRANSFERASE)-RELATED"/>
    <property type="match status" value="1"/>
</dbReference>
<proteinExistence type="inferred from homology"/>
<reference evidence="9" key="1">
    <citation type="submission" date="2017-07" db="EMBL/GenBank/DDBJ databases">
        <authorList>
            <person name="Varghese N."/>
            <person name="Submissions S."/>
        </authorList>
    </citation>
    <scope>NUCLEOTIDE SEQUENCE [LARGE SCALE GENOMIC DNA]</scope>
    <source>
        <strain evidence="9">NLAE-zl-C134</strain>
    </source>
</reference>
<dbReference type="EC" id="2.1.1.72" evidence="2"/>
<dbReference type="GO" id="GO:0006304">
    <property type="term" value="P:DNA modification"/>
    <property type="evidence" value="ECO:0007669"/>
    <property type="project" value="InterPro"/>
</dbReference>
<organism evidence="8 9">
    <name type="scientific">Faecalicatena contorta</name>
    <dbReference type="NCBI Taxonomy" id="39482"/>
    <lineage>
        <taxon>Bacteria</taxon>
        <taxon>Bacillati</taxon>
        <taxon>Bacillota</taxon>
        <taxon>Clostridia</taxon>
        <taxon>Lachnospirales</taxon>
        <taxon>Lachnospiraceae</taxon>
        <taxon>Faecalicatena</taxon>
    </lineage>
</organism>
<keyword evidence="9" id="KW-1185">Reference proteome</keyword>
<dbReference type="AlphaFoldDB" id="A0A315ZUK2"/>
<dbReference type="EMBL" id="UHJJ01000009">
    <property type="protein sequence ID" value="SUQ14983.1"/>
    <property type="molecule type" value="Genomic_DNA"/>
</dbReference>